<evidence type="ECO:0000313" key="2">
    <source>
        <dbReference type="Proteomes" id="UP001150603"/>
    </source>
</evidence>
<accession>A0ACC1J6F0</accession>
<keyword evidence="2" id="KW-1185">Reference proteome</keyword>
<name>A0ACC1J6F0_9FUNG</name>
<proteinExistence type="predicted"/>
<reference evidence="1" key="1">
    <citation type="submission" date="2022-07" db="EMBL/GenBank/DDBJ databases">
        <title>Phylogenomic reconstructions and comparative analyses of Kickxellomycotina fungi.</title>
        <authorList>
            <person name="Reynolds N.K."/>
            <person name="Stajich J.E."/>
            <person name="Barry K."/>
            <person name="Grigoriev I.V."/>
            <person name="Crous P."/>
            <person name="Smith M.E."/>
        </authorList>
    </citation>
    <scope>NUCLEOTIDE SEQUENCE</scope>
    <source>
        <strain evidence="1">NRRL 5244</strain>
    </source>
</reference>
<protein>
    <submittedName>
        <fullName evidence="1">Uncharacterized protein</fullName>
    </submittedName>
</protein>
<comment type="caution">
    <text evidence="1">The sequence shown here is derived from an EMBL/GenBank/DDBJ whole genome shotgun (WGS) entry which is preliminary data.</text>
</comment>
<dbReference type="EMBL" id="JANBPW010002924">
    <property type="protein sequence ID" value="KAJ1939192.1"/>
    <property type="molecule type" value="Genomic_DNA"/>
</dbReference>
<dbReference type="Proteomes" id="UP001150603">
    <property type="component" value="Unassembled WGS sequence"/>
</dbReference>
<evidence type="ECO:0000313" key="1">
    <source>
        <dbReference type="EMBL" id="KAJ1939192.1"/>
    </source>
</evidence>
<feature type="non-terminal residue" evidence="1">
    <location>
        <position position="103"/>
    </location>
</feature>
<sequence>MRSHNSNAKSETTSRRNEAKNIRSRDLREDIPDLVNIAKPRTPSVQKAATTIIDNAAKSIEKTVARRPKRNTTNYIREWAEWNTTASRDEHKLEPMFDEFVKV</sequence>
<organism evidence="1 2">
    <name type="scientific">Linderina macrospora</name>
    <dbReference type="NCBI Taxonomy" id="4868"/>
    <lineage>
        <taxon>Eukaryota</taxon>
        <taxon>Fungi</taxon>
        <taxon>Fungi incertae sedis</taxon>
        <taxon>Zoopagomycota</taxon>
        <taxon>Kickxellomycotina</taxon>
        <taxon>Kickxellomycetes</taxon>
        <taxon>Kickxellales</taxon>
        <taxon>Kickxellaceae</taxon>
        <taxon>Linderina</taxon>
    </lineage>
</organism>
<gene>
    <name evidence="1" type="ORF">FBU59_004206</name>
</gene>